<keyword evidence="10" id="KW-1185">Reference proteome</keyword>
<comment type="cofactor">
    <cofactor evidence="1">
        <name>heme</name>
        <dbReference type="ChEBI" id="CHEBI:30413"/>
    </cofactor>
</comment>
<evidence type="ECO:0000256" key="1">
    <source>
        <dbReference type="ARBA" id="ARBA00001971"/>
    </source>
</evidence>
<keyword evidence="4" id="KW-0479">Metal-binding</keyword>
<evidence type="ECO:0000256" key="6">
    <source>
        <dbReference type="ARBA" id="ARBA00023004"/>
    </source>
</evidence>
<dbReference type="EMBL" id="DF847390">
    <property type="protein sequence ID" value="GAT51788.1"/>
    <property type="molecule type" value="Genomic_DNA"/>
</dbReference>
<protein>
    <recommendedName>
        <fullName evidence="11">Cytochrome P450</fullName>
    </recommendedName>
</protein>
<proteinExistence type="inferred from homology"/>
<keyword evidence="5" id="KW-0560">Oxidoreductase</keyword>
<dbReference type="PANTHER" id="PTHR46300">
    <property type="entry name" value="P450, PUTATIVE (EUROFUNG)-RELATED-RELATED"/>
    <property type="match status" value="1"/>
</dbReference>
<dbReference type="SUPFAM" id="SSF48264">
    <property type="entry name" value="Cytochrome P450"/>
    <property type="match status" value="1"/>
</dbReference>
<comment type="similarity">
    <text evidence="2">Belongs to the cytochrome P450 family.</text>
</comment>
<name>A0ABQ0LL37_MYCCL</name>
<evidence type="ECO:0000256" key="8">
    <source>
        <dbReference type="SAM" id="Phobius"/>
    </source>
</evidence>
<dbReference type="Gene3D" id="1.10.630.10">
    <property type="entry name" value="Cytochrome P450"/>
    <property type="match status" value="1"/>
</dbReference>
<evidence type="ECO:0000313" key="9">
    <source>
        <dbReference type="EMBL" id="GAT51788.1"/>
    </source>
</evidence>
<keyword evidence="8" id="KW-0812">Transmembrane</keyword>
<evidence type="ECO:0000256" key="3">
    <source>
        <dbReference type="ARBA" id="ARBA00022617"/>
    </source>
</evidence>
<evidence type="ECO:0000313" key="10">
    <source>
        <dbReference type="Proteomes" id="UP000815677"/>
    </source>
</evidence>
<accession>A0ABQ0LL37</accession>
<dbReference type="InterPro" id="IPR036396">
    <property type="entry name" value="Cyt_P450_sf"/>
</dbReference>
<organism evidence="9 10">
    <name type="scientific">Mycena chlorophos</name>
    <name type="common">Agaric fungus</name>
    <name type="synonym">Agaricus chlorophos</name>
    <dbReference type="NCBI Taxonomy" id="658473"/>
    <lineage>
        <taxon>Eukaryota</taxon>
        <taxon>Fungi</taxon>
        <taxon>Dikarya</taxon>
        <taxon>Basidiomycota</taxon>
        <taxon>Agaricomycotina</taxon>
        <taxon>Agaricomycetes</taxon>
        <taxon>Agaricomycetidae</taxon>
        <taxon>Agaricales</taxon>
        <taxon>Marasmiineae</taxon>
        <taxon>Mycenaceae</taxon>
        <taxon>Mycena</taxon>
    </lineage>
</organism>
<keyword evidence="6" id="KW-0408">Iron</keyword>
<evidence type="ECO:0000256" key="7">
    <source>
        <dbReference type="ARBA" id="ARBA00023033"/>
    </source>
</evidence>
<keyword evidence="3" id="KW-0349">Heme</keyword>
<dbReference type="PANTHER" id="PTHR46300:SF7">
    <property type="entry name" value="P450, PUTATIVE (EUROFUNG)-RELATED"/>
    <property type="match status" value="1"/>
</dbReference>
<sequence length="172" mass="19601">MMSLPANLNPTVFLISLILVAGFISRRLRKPRHELPLPPGPKKSPIIGNLAPVVGVSPMESRLRYIIHVDAFGTSIMIVVLESINAVRELFDRHSSIYSDRIHAIWWAFSLGLITADSWYTREKWRAHRKMMHESFNINAAKQFQTQEVNASHALLCSLLMDPSDVMAHFRQ</sequence>
<dbReference type="Proteomes" id="UP000815677">
    <property type="component" value="Unassembled WGS sequence"/>
</dbReference>
<keyword evidence="7" id="KW-0503">Monooxygenase</keyword>
<keyword evidence="8" id="KW-1133">Transmembrane helix</keyword>
<feature type="transmembrane region" description="Helical" evidence="8">
    <location>
        <begin position="6"/>
        <end position="24"/>
    </location>
</feature>
<feature type="transmembrane region" description="Helical" evidence="8">
    <location>
        <begin position="65"/>
        <end position="84"/>
    </location>
</feature>
<dbReference type="InterPro" id="IPR050364">
    <property type="entry name" value="Cytochrome_P450_fung"/>
</dbReference>
<reference evidence="9" key="1">
    <citation type="submission" date="2014-09" db="EMBL/GenBank/DDBJ databases">
        <title>Genome sequence of the luminous mushroom Mycena chlorophos for searching fungal bioluminescence genes.</title>
        <authorList>
            <person name="Tanaka Y."/>
            <person name="Kasuga D."/>
            <person name="Oba Y."/>
            <person name="Hase S."/>
            <person name="Sato K."/>
            <person name="Oba Y."/>
            <person name="Sakakibara Y."/>
        </authorList>
    </citation>
    <scope>NUCLEOTIDE SEQUENCE</scope>
</reference>
<evidence type="ECO:0008006" key="11">
    <source>
        <dbReference type="Google" id="ProtNLM"/>
    </source>
</evidence>
<feature type="transmembrane region" description="Helical" evidence="8">
    <location>
        <begin position="104"/>
        <end position="121"/>
    </location>
</feature>
<evidence type="ECO:0000256" key="5">
    <source>
        <dbReference type="ARBA" id="ARBA00023002"/>
    </source>
</evidence>
<evidence type="ECO:0000256" key="2">
    <source>
        <dbReference type="ARBA" id="ARBA00010617"/>
    </source>
</evidence>
<keyword evidence="8" id="KW-0472">Membrane</keyword>
<gene>
    <name evidence="9" type="ORF">MCHLO_08900</name>
</gene>
<evidence type="ECO:0000256" key="4">
    <source>
        <dbReference type="ARBA" id="ARBA00022723"/>
    </source>
</evidence>